<dbReference type="AlphaFoldDB" id="G0PKV2"/>
<evidence type="ECO:0000313" key="3">
    <source>
        <dbReference type="Proteomes" id="UP000008068"/>
    </source>
</evidence>
<dbReference type="SUPFAM" id="SSF54427">
    <property type="entry name" value="NTF2-like"/>
    <property type="match status" value="1"/>
</dbReference>
<name>G0PKV2_CAEBE</name>
<dbReference type="OrthoDB" id="5793381at2759"/>
<dbReference type="OMA" id="HFEMITA"/>
<dbReference type="Pfam" id="PF14534">
    <property type="entry name" value="DUF4440"/>
    <property type="match status" value="1"/>
</dbReference>
<reference evidence="3" key="1">
    <citation type="submission" date="2011-07" db="EMBL/GenBank/DDBJ databases">
        <authorList>
            <consortium name="Caenorhabditis brenneri Sequencing and Analysis Consortium"/>
            <person name="Wilson R.K."/>
        </authorList>
    </citation>
    <scope>NUCLEOTIDE SEQUENCE [LARGE SCALE GENOMIC DNA]</scope>
    <source>
        <strain evidence="3">PB2801</strain>
    </source>
</reference>
<dbReference type="PANTHER" id="PTHR31664">
    <property type="entry name" value="PROTEIN CBG16427"/>
    <property type="match status" value="1"/>
</dbReference>
<dbReference type="InParanoid" id="G0PKV2"/>
<dbReference type="Proteomes" id="UP000008068">
    <property type="component" value="Unassembled WGS sequence"/>
</dbReference>
<evidence type="ECO:0000259" key="1">
    <source>
        <dbReference type="Pfam" id="PF14534"/>
    </source>
</evidence>
<dbReference type="PANTHER" id="PTHR31664:SF4">
    <property type="entry name" value="DUF4440 DOMAIN-CONTAINING PROTEIN"/>
    <property type="match status" value="1"/>
</dbReference>
<evidence type="ECO:0000313" key="2">
    <source>
        <dbReference type="EMBL" id="EGT33077.1"/>
    </source>
</evidence>
<feature type="domain" description="DUF4440" evidence="1">
    <location>
        <begin position="19"/>
        <end position="119"/>
    </location>
</feature>
<dbReference type="EMBL" id="GL380943">
    <property type="protein sequence ID" value="EGT33077.1"/>
    <property type="molecule type" value="Genomic_DNA"/>
</dbReference>
<protein>
    <recommendedName>
        <fullName evidence="1">DUF4440 domain-containing protein</fullName>
    </recommendedName>
</protein>
<accession>G0PKV2</accession>
<dbReference type="InterPro" id="IPR027843">
    <property type="entry name" value="DUF4440"/>
</dbReference>
<organism evidence="3">
    <name type="scientific">Caenorhabditis brenneri</name>
    <name type="common">Nematode worm</name>
    <dbReference type="NCBI Taxonomy" id="135651"/>
    <lineage>
        <taxon>Eukaryota</taxon>
        <taxon>Metazoa</taxon>
        <taxon>Ecdysozoa</taxon>
        <taxon>Nematoda</taxon>
        <taxon>Chromadorea</taxon>
        <taxon>Rhabditida</taxon>
        <taxon>Rhabditina</taxon>
        <taxon>Rhabditomorpha</taxon>
        <taxon>Rhabditoidea</taxon>
        <taxon>Rhabditidae</taxon>
        <taxon>Peloderinae</taxon>
        <taxon>Caenorhabditis</taxon>
    </lineage>
</organism>
<keyword evidence="3" id="KW-1185">Reference proteome</keyword>
<dbReference type="InterPro" id="IPR032710">
    <property type="entry name" value="NTF2-like_dom_sf"/>
</dbReference>
<gene>
    <name evidence="2" type="ORF">CAEBREN_02949</name>
</gene>
<sequence>MASFTAQQAEATLKPSFLKYMHAFDNLDWATAESFFHQDAVLVIKGKEATYGSKAIIESMSKFSETSGKMVSTMSDLKYEGTQDFLIVGGSIVSDTEKIGSVKGKFFQIWKKEGDGHLILHDHFEMITA</sequence>
<dbReference type="HOGENOM" id="CLU_139343_0_0_1"/>
<proteinExistence type="predicted"/>
<dbReference type="Gene3D" id="3.10.450.50">
    <property type="match status" value="1"/>
</dbReference>